<dbReference type="PROSITE" id="PS50157">
    <property type="entry name" value="ZINC_FINGER_C2H2_2"/>
    <property type="match status" value="1"/>
</dbReference>
<dbReference type="AlphaFoldDB" id="A0A0M9AJ03"/>
<dbReference type="PATRIC" id="fig|1705562.3.peg.396"/>
<dbReference type="RefSeq" id="WP_053968127.1">
    <property type="nucleotide sequence ID" value="NZ_JAWJXX010000003.1"/>
</dbReference>
<dbReference type="Pfam" id="PF23447">
    <property type="entry name" value="DUF7128"/>
    <property type="match status" value="1"/>
</dbReference>
<proteinExistence type="predicted"/>
<evidence type="ECO:0000313" key="3">
    <source>
        <dbReference type="Proteomes" id="UP000037729"/>
    </source>
</evidence>
<evidence type="ECO:0000259" key="1">
    <source>
        <dbReference type="PROSITE" id="PS50157"/>
    </source>
</evidence>
<dbReference type="GO" id="GO:0003677">
    <property type="term" value="F:DNA binding"/>
    <property type="evidence" value="ECO:0007669"/>
    <property type="project" value="UniProtKB-KW"/>
</dbReference>
<sequence>MVVQTERDEVTWYKCETCGLMFDDQNDARQHEENCDDEDPSYIQ</sequence>
<organism evidence="2 3">
    <name type="scientific">Haloarcula rubripromontorii</name>
    <dbReference type="NCBI Taxonomy" id="1705562"/>
    <lineage>
        <taxon>Archaea</taxon>
        <taxon>Methanobacteriati</taxon>
        <taxon>Methanobacteriota</taxon>
        <taxon>Stenosarchaea group</taxon>
        <taxon>Halobacteria</taxon>
        <taxon>Halobacteriales</taxon>
        <taxon>Haloarculaceae</taxon>
        <taxon>Haloarcula</taxon>
    </lineage>
</organism>
<reference evidence="2 3" key="1">
    <citation type="submission" date="2015-08" db="EMBL/GenBank/DDBJ databases">
        <title>Genomes of Isolates from Cabo Rojo, PR.</title>
        <authorList>
            <person name="Sanchez-Nieves R.L."/>
            <person name="Montalvo-Rodriguez R."/>
        </authorList>
    </citation>
    <scope>NUCLEOTIDE SEQUENCE [LARGE SCALE GENOMIC DNA]</scope>
    <source>
        <strain evidence="2 3">SL3</strain>
    </source>
</reference>
<dbReference type="EMBL" id="LIUF01000003">
    <property type="protein sequence ID" value="KOX92982.1"/>
    <property type="molecule type" value="Genomic_DNA"/>
</dbReference>
<keyword evidence="3" id="KW-1185">Reference proteome</keyword>
<dbReference type="InterPro" id="IPR013087">
    <property type="entry name" value="Znf_C2H2_type"/>
</dbReference>
<dbReference type="Proteomes" id="UP000037729">
    <property type="component" value="Unassembled WGS sequence"/>
</dbReference>
<protein>
    <submittedName>
        <fullName evidence="2">DNA-binding protein</fullName>
    </submittedName>
</protein>
<gene>
    <name evidence="2" type="ORF">AMS69_11060</name>
</gene>
<dbReference type="InterPro" id="IPR055552">
    <property type="entry name" value="DUF7128"/>
</dbReference>
<keyword evidence="2" id="KW-0238">DNA-binding</keyword>
<accession>A0A0M9AJ03</accession>
<evidence type="ECO:0000313" key="2">
    <source>
        <dbReference type="EMBL" id="KOX92982.1"/>
    </source>
</evidence>
<feature type="domain" description="C2H2-type" evidence="1">
    <location>
        <begin position="13"/>
        <end position="40"/>
    </location>
</feature>
<comment type="caution">
    <text evidence="2">The sequence shown here is derived from an EMBL/GenBank/DDBJ whole genome shotgun (WGS) entry which is preliminary data.</text>
</comment>
<name>A0A0M9AJ03_9EURY</name>